<dbReference type="AlphaFoldDB" id="A0A0A9A3E7"/>
<reference evidence="1" key="1">
    <citation type="submission" date="2014-09" db="EMBL/GenBank/DDBJ databases">
        <authorList>
            <person name="Magalhaes I.L.F."/>
            <person name="Oliveira U."/>
            <person name="Santos F.R."/>
            <person name="Vidigal T.H.D.A."/>
            <person name="Brescovit A.D."/>
            <person name="Santos A.J."/>
        </authorList>
    </citation>
    <scope>NUCLEOTIDE SEQUENCE</scope>
    <source>
        <tissue evidence="1">Shoot tissue taken approximately 20 cm above the soil surface</tissue>
    </source>
</reference>
<evidence type="ECO:0000313" key="1">
    <source>
        <dbReference type="EMBL" id="JAD46164.1"/>
    </source>
</evidence>
<proteinExistence type="predicted"/>
<dbReference type="EMBL" id="GBRH01251731">
    <property type="protein sequence ID" value="JAD46164.1"/>
    <property type="molecule type" value="Transcribed_RNA"/>
</dbReference>
<sequence>MPDRSDQTCSSTWRQHGWFCCRSGKAACCCWRCCWNCCSSGLIPRGFYRGRHGHGWIYWSCCCA</sequence>
<reference evidence="1" key="2">
    <citation type="journal article" date="2015" name="Data Brief">
        <title>Shoot transcriptome of the giant reed, Arundo donax.</title>
        <authorList>
            <person name="Barrero R.A."/>
            <person name="Guerrero F.D."/>
            <person name="Moolhuijzen P."/>
            <person name="Goolsby J.A."/>
            <person name="Tidwell J."/>
            <person name="Bellgard S.E."/>
            <person name="Bellgard M.I."/>
        </authorList>
    </citation>
    <scope>NUCLEOTIDE SEQUENCE</scope>
    <source>
        <tissue evidence="1">Shoot tissue taken approximately 20 cm above the soil surface</tissue>
    </source>
</reference>
<name>A0A0A9A3E7_ARUDO</name>
<organism evidence="1">
    <name type="scientific">Arundo donax</name>
    <name type="common">Giant reed</name>
    <name type="synonym">Donax arundinaceus</name>
    <dbReference type="NCBI Taxonomy" id="35708"/>
    <lineage>
        <taxon>Eukaryota</taxon>
        <taxon>Viridiplantae</taxon>
        <taxon>Streptophyta</taxon>
        <taxon>Embryophyta</taxon>
        <taxon>Tracheophyta</taxon>
        <taxon>Spermatophyta</taxon>
        <taxon>Magnoliopsida</taxon>
        <taxon>Liliopsida</taxon>
        <taxon>Poales</taxon>
        <taxon>Poaceae</taxon>
        <taxon>PACMAD clade</taxon>
        <taxon>Arundinoideae</taxon>
        <taxon>Arundineae</taxon>
        <taxon>Arundo</taxon>
    </lineage>
</organism>
<accession>A0A0A9A3E7</accession>
<protein>
    <submittedName>
        <fullName evidence="1">Uncharacterized protein</fullName>
    </submittedName>
</protein>